<reference evidence="1 2" key="1">
    <citation type="submission" date="2023-09" db="EMBL/GenBank/DDBJ databases">
        <authorList>
            <person name="Rey-Velasco X."/>
        </authorList>
    </citation>
    <scope>NUCLEOTIDE SEQUENCE [LARGE SCALE GENOMIC DNA]</scope>
    <source>
        <strain evidence="1 2">F188</strain>
    </source>
</reference>
<organism evidence="1 2">
    <name type="scientific">Autumnicola patrickiae</name>
    <dbReference type="NCBI Taxonomy" id="3075591"/>
    <lineage>
        <taxon>Bacteria</taxon>
        <taxon>Pseudomonadati</taxon>
        <taxon>Bacteroidota</taxon>
        <taxon>Flavobacteriia</taxon>
        <taxon>Flavobacteriales</taxon>
        <taxon>Flavobacteriaceae</taxon>
        <taxon>Autumnicola</taxon>
    </lineage>
</organism>
<name>A0ABU3DY05_9FLAO</name>
<accession>A0ABU3DY05</accession>
<keyword evidence="2" id="KW-1185">Reference proteome</keyword>
<evidence type="ECO:0000313" key="2">
    <source>
        <dbReference type="Proteomes" id="UP001261624"/>
    </source>
</evidence>
<dbReference type="Proteomes" id="UP001261624">
    <property type="component" value="Unassembled WGS sequence"/>
</dbReference>
<evidence type="ECO:0000313" key="1">
    <source>
        <dbReference type="EMBL" id="MDT0688590.1"/>
    </source>
</evidence>
<proteinExistence type="predicted"/>
<dbReference type="EMBL" id="JAVRHM010000001">
    <property type="protein sequence ID" value="MDT0688590.1"/>
    <property type="molecule type" value="Genomic_DNA"/>
</dbReference>
<sequence length="90" mass="10265">MKHSSHMMVIPHNRLLRFVSLRSQCRWDHDCSRHCEADRPTQSIKMYSKRDGNFFTTDCFAPLHSARNASGNIIGTTIAKESQKATEAIS</sequence>
<dbReference type="RefSeq" id="WP_311680243.1">
    <property type="nucleotide sequence ID" value="NZ_JAVRHM010000001.1"/>
</dbReference>
<comment type="caution">
    <text evidence="1">The sequence shown here is derived from an EMBL/GenBank/DDBJ whole genome shotgun (WGS) entry which is preliminary data.</text>
</comment>
<protein>
    <submittedName>
        <fullName evidence="1">Uncharacterized protein</fullName>
    </submittedName>
</protein>
<gene>
    <name evidence="1" type="ORF">RM549_02270</name>
</gene>